<evidence type="ECO:0000256" key="3">
    <source>
        <dbReference type="ARBA" id="ARBA00022967"/>
    </source>
</evidence>
<feature type="transmembrane region" description="Helical" evidence="6">
    <location>
        <begin position="728"/>
        <end position="752"/>
    </location>
</feature>
<dbReference type="InterPro" id="IPR023298">
    <property type="entry name" value="ATPase_P-typ_TM_dom_sf"/>
</dbReference>
<dbReference type="EMBL" id="JQCP01000001">
    <property type="protein sequence ID" value="KRO03233.1"/>
    <property type="molecule type" value="Genomic_DNA"/>
</dbReference>
<proteinExistence type="predicted"/>
<organism evidence="8 9">
    <name type="scientific">Lancefieldella rimae</name>
    <dbReference type="NCBI Taxonomy" id="1383"/>
    <lineage>
        <taxon>Bacteria</taxon>
        <taxon>Bacillati</taxon>
        <taxon>Actinomycetota</taxon>
        <taxon>Coriobacteriia</taxon>
        <taxon>Coriobacteriales</taxon>
        <taxon>Atopobiaceae</taxon>
        <taxon>Lancefieldella</taxon>
    </lineage>
</organism>
<dbReference type="Pfam" id="PF00702">
    <property type="entry name" value="Hydrolase"/>
    <property type="match status" value="1"/>
</dbReference>
<gene>
    <name evidence="8" type="ORF">IV60_GL000413</name>
</gene>
<feature type="transmembrane region" description="Helical" evidence="6">
    <location>
        <begin position="605"/>
        <end position="627"/>
    </location>
</feature>
<evidence type="ECO:0000259" key="7">
    <source>
        <dbReference type="Pfam" id="PF00122"/>
    </source>
</evidence>
<dbReference type="SFLD" id="SFLDF00027">
    <property type="entry name" value="p-type_atpase"/>
    <property type="match status" value="1"/>
</dbReference>
<keyword evidence="9" id="KW-1185">Reference proteome</keyword>
<dbReference type="Gene3D" id="2.70.150.10">
    <property type="entry name" value="Calcium-transporting ATPase, cytoplasmic transduction domain A"/>
    <property type="match status" value="1"/>
</dbReference>
<feature type="transmembrane region" description="Helical" evidence="6">
    <location>
        <begin position="633"/>
        <end position="652"/>
    </location>
</feature>
<sequence>MMINATKEQDSVTLQGLSSTEVAKRIADGRVNTNTDVKTKSIPAIIKDNALTLFNVVNVAMACLVLLTGELRNVLFMVVVFANLLIGIVQEVRAKLMVDRLSLLAAQNVTVIRDGHDKAISPSELVVDDLIRLRTGDQVPADCTLVEGLPTVDESLLTGESKPVEKRQGDELLSGSFIDSGGLVACITRVGQDGYAARINAEAKYVKPINSEIMQTVNSIIRTGSIALIPLGIGLFLRTYLHAPNDVSAAILSSVAAVIGMIPQGLVLLTSSVLAIATARLAFKKVLIQQTYCIETLARIDTLCLDKTGTITTGNMEVAHIVDADLDLKSDVSHIIEALAAITDANRHDANDTAQAILTYLAAHDVRPPRISRAIPFTSARKYSGCITNDGICYVMGAAQFVMNSEIAQRSLASGIFDELERVLVVCQVEGISEDNAIIGTPQLLGFVGIQDQIRQTAPETIQYFIQQGVDLRVISGDDPRTVAAIAQRACIPHADAWVDATTLKDEKDIAHAVATAHVFGRVTPQQKRLLVQALQAEGHTVAMTGDGVNDILALRESDCSISMASGSAAARNVSEIVLVDNDFAHMPEVVAEGRRSINNLQRSASLFLVKTVFTAALALFCIIMPPYPFIPIQMSLLSFATVGFPSFVLALEANHDRVQGNFLKNVLKRSLPASAAITVSLALAIVCGRLMGVSRAEVSTVCLMVTGIIGILLIYRISLPLNTLRGTLLAAVSLMVILGCTVLRSFFRIVWLMPNMYGLLALALVVALCIFNRLYTFLQDRSNQSRIFAVFVRVFGGNNNMRTPSDA</sequence>
<accession>A0ABR5Q1S3</accession>
<evidence type="ECO:0000313" key="8">
    <source>
        <dbReference type="EMBL" id="KRO03233.1"/>
    </source>
</evidence>
<dbReference type="InterPro" id="IPR059000">
    <property type="entry name" value="ATPase_P-type_domA"/>
</dbReference>
<dbReference type="InterPro" id="IPR018303">
    <property type="entry name" value="ATPase_P-typ_P_site"/>
</dbReference>
<dbReference type="InterPro" id="IPR044492">
    <property type="entry name" value="P_typ_ATPase_HD_dom"/>
</dbReference>
<dbReference type="Gene3D" id="3.40.1110.10">
    <property type="entry name" value="Calcium-transporting ATPase, cytoplasmic domain N"/>
    <property type="match status" value="1"/>
</dbReference>
<feature type="domain" description="P-type ATPase A" evidence="7">
    <location>
        <begin position="105"/>
        <end position="201"/>
    </location>
</feature>
<evidence type="ECO:0000256" key="6">
    <source>
        <dbReference type="SAM" id="Phobius"/>
    </source>
</evidence>
<dbReference type="Gene3D" id="3.40.50.1000">
    <property type="entry name" value="HAD superfamily/HAD-like"/>
    <property type="match status" value="1"/>
</dbReference>
<evidence type="ECO:0000256" key="4">
    <source>
        <dbReference type="ARBA" id="ARBA00022989"/>
    </source>
</evidence>
<feature type="transmembrane region" description="Helical" evidence="6">
    <location>
        <begin position="758"/>
        <end position="779"/>
    </location>
</feature>
<reference evidence="8 9" key="1">
    <citation type="journal article" date="2015" name="Genome Announc.">
        <title>Expanding the biotechnology potential of lactobacilli through comparative genomics of 213 strains and associated genera.</title>
        <authorList>
            <person name="Sun Z."/>
            <person name="Harris H.M."/>
            <person name="McCann A."/>
            <person name="Guo C."/>
            <person name="Argimon S."/>
            <person name="Zhang W."/>
            <person name="Yang X."/>
            <person name="Jeffery I.B."/>
            <person name="Cooney J.C."/>
            <person name="Kagawa T.F."/>
            <person name="Liu W."/>
            <person name="Song Y."/>
            <person name="Salvetti E."/>
            <person name="Wrobel A."/>
            <person name="Rasinkangas P."/>
            <person name="Parkhill J."/>
            <person name="Rea M.C."/>
            <person name="O'Sullivan O."/>
            <person name="Ritari J."/>
            <person name="Douillard F.P."/>
            <person name="Paul Ross R."/>
            <person name="Yang R."/>
            <person name="Briner A.E."/>
            <person name="Felis G.E."/>
            <person name="de Vos W.M."/>
            <person name="Barrangou R."/>
            <person name="Klaenhammer T.R."/>
            <person name="Caufield P.W."/>
            <person name="Cui Y."/>
            <person name="Zhang H."/>
            <person name="O'Toole P.W."/>
        </authorList>
    </citation>
    <scope>NUCLEOTIDE SEQUENCE [LARGE SCALE GENOMIC DNA]</scope>
    <source>
        <strain evidence="8 9">DSM 7090</strain>
    </source>
</reference>
<dbReference type="PRINTS" id="PR00119">
    <property type="entry name" value="CATATPASE"/>
</dbReference>
<comment type="caution">
    <text evidence="8">The sequence shown here is derived from an EMBL/GenBank/DDBJ whole genome shotgun (WGS) entry which is preliminary data.</text>
</comment>
<dbReference type="InterPro" id="IPR001757">
    <property type="entry name" value="P_typ_ATPase"/>
</dbReference>
<name>A0ABR5Q1S3_9ACTN</name>
<keyword evidence="2 6" id="KW-0812">Transmembrane</keyword>
<protein>
    <submittedName>
        <fullName evidence="8">P-type ATPase-metal cation transport</fullName>
    </submittedName>
</protein>
<dbReference type="InterPro" id="IPR036412">
    <property type="entry name" value="HAD-like_sf"/>
</dbReference>
<dbReference type="Gene3D" id="1.20.1110.10">
    <property type="entry name" value="Calcium-transporting ATPase, transmembrane domain"/>
    <property type="match status" value="1"/>
</dbReference>
<dbReference type="SUPFAM" id="SSF81653">
    <property type="entry name" value="Calcium ATPase, transduction domain A"/>
    <property type="match status" value="1"/>
</dbReference>
<dbReference type="SUPFAM" id="SSF56784">
    <property type="entry name" value="HAD-like"/>
    <property type="match status" value="1"/>
</dbReference>
<feature type="transmembrane region" description="Helical" evidence="6">
    <location>
        <begin position="220"/>
        <end position="241"/>
    </location>
</feature>
<dbReference type="SFLD" id="SFLDG00002">
    <property type="entry name" value="C1.7:_P-type_atpase_like"/>
    <property type="match status" value="1"/>
</dbReference>
<dbReference type="Proteomes" id="UP000051927">
    <property type="component" value="Unassembled WGS sequence"/>
</dbReference>
<dbReference type="InterPro" id="IPR023214">
    <property type="entry name" value="HAD_sf"/>
</dbReference>
<comment type="subcellular location">
    <subcellularLocation>
        <location evidence="1">Cell membrane</location>
        <topology evidence="1">Multi-pass membrane protein</topology>
    </subcellularLocation>
</comment>
<keyword evidence="3" id="KW-1278">Translocase</keyword>
<feature type="transmembrane region" description="Helical" evidence="6">
    <location>
        <begin position="74"/>
        <end position="92"/>
    </location>
</feature>
<dbReference type="SUPFAM" id="SSF81665">
    <property type="entry name" value="Calcium ATPase, transmembrane domain M"/>
    <property type="match status" value="1"/>
</dbReference>
<feature type="transmembrane region" description="Helical" evidence="6">
    <location>
        <begin position="699"/>
        <end position="716"/>
    </location>
</feature>
<feature type="transmembrane region" description="Helical" evidence="6">
    <location>
        <begin position="672"/>
        <end position="693"/>
    </location>
</feature>
<dbReference type="InterPro" id="IPR023299">
    <property type="entry name" value="ATPase_P-typ_cyto_dom_N"/>
</dbReference>
<dbReference type="PANTHER" id="PTHR42861">
    <property type="entry name" value="CALCIUM-TRANSPORTING ATPASE"/>
    <property type="match status" value="1"/>
</dbReference>
<feature type="transmembrane region" description="Helical" evidence="6">
    <location>
        <begin position="247"/>
        <end position="277"/>
    </location>
</feature>
<evidence type="ECO:0000256" key="1">
    <source>
        <dbReference type="ARBA" id="ARBA00004651"/>
    </source>
</evidence>
<dbReference type="SFLD" id="SFLDS00003">
    <property type="entry name" value="Haloacid_Dehalogenase"/>
    <property type="match status" value="1"/>
</dbReference>
<dbReference type="InterPro" id="IPR008250">
    <property type="entry name" value="ATPase_P-typ_transduc_dom_A_sf"/>
</dbReference>
<keyword evidence="5 6" id="KW-0472">Membrane</keyword>
<evidence type="ECO:0000256" key="5">
    <source>
        <dbReference type="ARBA" id="ARBA00023136"/>
    </source>
</evidence>
<evidence type="ECO:0000256" key="2">
    <source>
        <dbReference type="ARBA" id="ARBA00022692"/>
    </source>
</evidence>
<dbReference type="NCBIfam" id="TIGR01494">
    <property type="entry name" value="ATPase_P-type"/>
    <property type="match status" value="2"/>
</dbReference>
<evidence type="ECO:0000313" key="9">
    <source>
        <dbReference type="Proteomes" id="UP000051927"/>
    </source>
</evidence>
<dbReference type="PROSITE" id="PS00154">
    <property type="entry name" value="ATPASE_E1_E2"/>
    <property type="match status" value="1"/>
</dbReference>
<keyword evidence="4 6" id="KW-1133">Transmembrane helix</keyword>
<feature type="transmembrane region" description="Helical" evidence="6">
    <location>
        <begin position="50"/>
        <end position="68"/>
    </location>
</feature>
<dbReference type="Pfam" id="PF00122">
    <property type="entry name" value="E1-E2_ATPase"/>
    <property type="match status" value="1"/>
</dbReference>